<organism evidence="1 2">
    <name type="scientific">Fusarium solani</name>
    <name type="common">Filamentous fungus</name>
    <dbReference type="NCBI Taxonomy" id="169388"/>
    <lineage>
        <taxon>Eukaryota</taxon>
        <taxon>Fungi</taxon>
        <taxon>Dikarya</taxon>
        <taxon>Ascomycota</taxon>
        <taxon>Pezizomycotina</taxon>
        <taxon>Sordariomycetes</taxon>
        <taxon>Hypocreomycetidae</taxon>
        <taxon>Hypocreales</taxon>
        <taxon>Nectriaceae</taxon>
        <taxon>Fusarium</taxon>
        <taxon>Fusarium solani species complex</taxon>
    </lineage>
</organism>
<comment type="caution">
    <text evidence="1">The sequence shown here is derived from an EMBL/GenBank/DDBJ whole genome shotgun (WGS) entry which is preliminary data.</text>
</comment>
<dbReference type="EMBL" id="JAGTJS010000043">
    <property type="protein sequence ID" value="KAH7228618.1"/>
    <property type="molecule type" value="Genomic_DNA"/>
</dbReference>
<name>A0A9P9FZS6_FUSSL</name>
<sequence>MLKRTWTGQKSTWGVNAVTSVLGTRPVTQGHGVHLMQKAKGIRTQYPSETLRRTLLGSVLHGLWRPSNERLLPSCDNSPKLFPEHERDLPKVLIESVYHLTKLTTLGSPDFIEDTQINNFSRQLDQCVGPWTSTFPDHQENFGTCPRKGALFHLQFAKPYLFFHIFRGLGNSEISIAFMDAAHGATTCYDD</sequence>
<dbReference type="OrthoDB" id="4060227at2759"/>
<evidence type="ECO:0000313" key="1">
    <source>
        <dbReference type="EMBL" id="KAH7228618.1"/>
    </source>
</evidence>
<keyword evidence="2" id="KW-1185">Reference proteome</keyword>
<reference evidence="1" key="1">
    <citation type="journal article" date="2021" name="Nat. Commun.">
        <title>Genetic determinants of endophytism in the Arabidopsis root mycobiome.</title>
        <authorList>
            <person name="Mesny F."/>
            <person name="Miyauchi S."/>
            <person name="Thiergart T."/>
            <person name="Pickel B."/>
            <person name="Atanasova L."/>
            <person name="Karlsson M."/>
            <person name="Huettel B."/>
            <person name="Barry K.W."/>
            <person name="Haridas S."/>
            <person name="Chen C."/>
            <person name="Bauer D."/>
            <person name="Andreopoulos W."/>
            <person name="Pangilinan J."/>
            <person name="LaButti K."/>
            <person name="Riley R."/>
            <person name="Lipzen A."/>
            <person name="Clum A."/>
            <person name="Drula E."/>
            <person name="Henrissat B."/>
            <person name="Kohler A."/>
            <person name="Grigoriev I.V."/>
            <person name="Martin F.M."/>
            <person name="Hacquard S."/>
        </authorList>
    </citation>
    <scope>NUCLEOTIDE SEQUENCE</scope>
    <source>
        <strain evidence="1">FSSC 5 MPI-SDFR-AT-0091</strain>
    </source>
</reference>
<gene>
    <name evidence="1" type="ORF">B0J15DRAFT_473245</name>
</gene>
<dbReference type="AlphaFoldDB" id="A0A9P9FZS6"/>
<accession>A0A9P9FZS6</accession>
<proteinExistence type="predicted"/>
<dbReference type="Proteomes" id="UP000736672">
    <property type="component" value="Unassembled WGS sequence"/>
</dbReference>
<protein>
    <submittedName>
        <fullName evidence="1">Uncharacterized protein</fullName>
    </submittedName>
</protein>
<evidence type="ECO:0000313" key="2">
    <source>
        <dbReference type="Proteomes" id="UP000736672"/>
    </source>
</evidence>